<proteinExistence type="predicted"/>
<gene>
    <name evidence="1" type="ORF">BG006_011390</name>
</gene>
<dbReference type="AlphaFoldDB" id="A0A9P5SC05"/>
<dbReference type="PANTHER" id="PTHR24413">
    <property type="entry name" value="SPECKLE-TYPE POZ PROTEIN"/>
    <property type="match status" value="1"/>
</dbReference>
<name>A0A9P5SC05_9FUNG</name>
<protein>
    <recommendedName>
        <fullName evidence="3">BTB/POZ domain-containing protein</fullName>
    </recommendedName>
</protein>
<dbReference type="Gene3D" id="3.30.710.10">
    <property type="entry name" value="Potassium Channel Kv1.1, Chain A"/>
    <property type="match status" value="1"/>
</dbReference>
<organism evidence="1 2">
    <name type="scientific">Podila minutissima</name>
    <dbReference type="NCBI Taxonomy" id="64525"/>
    <lineage>
        <taxon>Eukaryota</taxon>
        <taxon>Fungi</taxon>
        <taxon>Fungi incertae sedis</taxon>
        <taxon>Mucoromycota</taxon>
        <taxon>Mortierellomycotina</taxon>
        <taxon>Mortierellomycetes</taxon>
        <taxon>Mortierellales</taxon>
        <taxon>Mortierellaceae</taxon>
        <taxon>Podila</taxon>
    </lineage>
</organism>
<dbReference type="Proteomes" id="UP000696485">
    <property type="component" value="Unassembled WGS sequence"/>
</dbReference>
<keyword evidence="2" id="KW-1185">Reference proteome</keyword>
<accession>A0A9P5SC05</accession>
<evidence type="ECO:0000313" key="2">
    <source>
        <dbReference type="Proteomes" id="UP000696485"/>
    </source>
</evidence>
<comment type="caution">
    <text evidence="1">The sequence shown here is derived from an EMBL/GenBank/DDBJ whole genome shotgun (WGS) entry which is preliminary data.</text>
</comment>
<evidence type="ECO:0000313" key="1">
    <source>
        <dbReference type="EMBL" id="KAF9325106.1"/>
    </source>
</evidence>
<dbReference type="InterPro" id="IPR011333">
    <property type="entry name" value="SKP1/BTB/POZ_sf"/>
</dbReference>
<dbReference type="EMBL" id="JAAAUY010000977">
    <property type="protein sequence ID" value="KAF9325106.1"/>
    <property type="molecule type" value="Genomic_DNA"/>
</dbReference>
<reference evidence="1" key="1">
    <citation type="journal article" date="2020" name="Fungal Divers.">
        <title>Resolving the Mortierellaceae phylogeny through synthesis of multi-gene phylogenetics and phylogenomics.</title>
        <authorList>
            <person name="Vandepol N."/>
            <person name="Liber J."/>
            <person name="Desiro A."/>
            <person name="Na H."/>
            <person name="Kennedy M."/>
            <person name="Barry K."/>
            <person name="Grigoriev I.V."/>
            <person name="Miller A.N."/>
            <person name="O'Donnell K."/>
            <person name="Stajich J.E."/>
            <person name="Bonito G."/>
        </authorList>
    </citation>
    <scope>NUCLEOTIDE SEQUENCE</scope>
    <source>
        <strain evidence="1">NVP1</strain>
    </source>
</reference>
<sequence length="376" mass="42423">MPPEPENTVRQHFETIIKVDTQVPDETTKPVVAEQTIHHGQDFKWMCKLTNQAPLLKITLWWSCPVKNLKNISPPHDMRCMMVRSRYGKHLGGVPVNGLQNEVPNSTQIDLCEVQVGDRLLFDIVLSTSREQIQPPVTIDRLFPSSHGLLSYLMKDLSSMNIAFTFGVSGAARNVGLWAHQSVLAQESKLAALINKLKVIEGGQPDSIATIKSLHVTEYSLDAYCCLLRFLYLGQIDLDVNLGDFAIGYPPSKSNISSCRNRPTIEGLASEGHLNPTRGACWKELFELADCYRVMRLREHCRVKIVSSLDKSNAVDILFTFAYRHHDLKEQVLEYLSRSVDDFSSGDRDPFTAYKDHPEGFPLVVEILKRTKIHGH</sequence>
<evidence type="ECO:0008006" key="3">
    <source>
        <dbReference type="Google" id="ProtNLM"/>
    </source>
</evidence>